<comment type="pathway">
    <text evidence="1">Cofactor biosynthesis; ubiquinone biosynthesis.</text>
</comment>
<dbReference type="InterPro" id="IPR051454">
    <property type="entry name" value="RNA/ubiquinone_mod_enzymes"/>
</dbReference>
<dbReference type="Proteomes" id="UP000245212">
    <property type="component" value="Unassembled WGS sequence"/>
</dbReference>
<feature type="binding site" evidence="1">
    <location>
        <position position="192"/>
    </location>
    <ligand>
        <name>[4Fe-4S] cluster</name>
        <dbReference type="ChEBI" id="CHEBI:49883"/>
    </ligand>
</feature>
<dbReference type="PANTHER" id="PTHR30217:SF11">
    <property type="entry name" value="UBIQUINONE BIOSYNTHESIS PROTEIN UBIV"/>
    <property type="match status" value="1"/>
</dbReference>
<dbReference type="RefSeq" id="WP_109062680.1">
    <property type="nucleotide sequence ID" value="NZ_QETA01000006.1"/>
</dbReference>
<gene>
    <name evidence="1" type="primary">ubiV</name>
    <name evidence="2" type="ORF">DD235_13800</name>
</gene>
<feature type="binding site" evidence="1">
    <location>
        <position position="188"/>
    </location>
    <ligand>
        <name>[4Fe-4S] cluster</name>
        <dbReference type="ChEBI" id="CHEBI:49883"/>
    </ligand>
</feature>
<accession>A0A2V1JUV4</accession>
<keyword evidence="1" id="KW-0411">Iron-sulfur</keyword>
<evidence type="ECO:0000313" key="2">
    <source>
        <dbReference type="EMBL" id="PWF21864.1"/>
    </source>
</evidence>
<sequence length="308" mass="33950">MMFRIALGPLQYYWPRQSVFDFYQAVAEGPADIVYVGETVCSRRHELRAADWIDVADMLAQAGKTAVLSTQTLIETGSDAQALRKLCAQQDWLVEANEVGAVRHLQGRAFVAGPYMNAYHGDTLAWLHGLGAVRYVMPLENDRESLCLLLQETPAGLETEVAVWGRLPLAFSARCFTARHFRLRKDDCGFRCIEHPDGLLMETRESQQFLAINGIQTQSAGCMDILDQAAVLARMGVSVLRVSPQSRGTFEAVAALDAMRRGSTPAQALAAGIPLPEGMERCNGYWYGRAGIEWVEPAANEVNVAREA</sequence>
<dbReference type="PANTHER" id="PTHR30217">
    <property type="entry name" value="PEPTIDASE U32 FAMILY"/>
    <property type="match status" value="1"/>
</dbReference>
<organism evidence="2 3">
    <name type="scientific">Corticimicrobacter populi</name>
    <dbReference type="NCBI Taxonomy" id="2175229"/>
    <lineage>
        <taxon>Bacteria</taxon>
        <taxon>Pseudomonadati</taxon>
        <taxon>Pseudomonadota</taxon>
        <taxon>Betaproteobacteria</taxon>
        <taxon>Burkholderiales</taxon>
        <taxon>Alcaligenaceae</taxon>
        <taxon>Corticimicrobacter</taxon>
    </lineage>
</organism>
<comment type="similarity">
    <text evidence="1">Belongs to the peptidase U32 family. UbiV subfamily.</text>
</comment>
<dbReference type="HAMAP" id="MF_02233">
    <property type="entry name" value="UbiV"/>
    <property type="match status" value="1"/>
</dbReference>
<dbReference type="UniPathway" id="UPA00232"/>
<keyword evidence="1" id="KW-0408">Iron</keyword>
<comment type="function">
    <text evidence="1">Required for O(2)-independent ubiquinone (coenzyme Q) biosynthesis. Together with UbiU, is essential for the C6-hydroxylation reaction in the oxygen-independent ubiquinone biosynthesis pathway.</text>
</comment>
<reference evidence="3" key="1">
    <citation type="submission" date="2018-05" db="EMBL/GenBank/DDBJ databases">
        <authorList>
            <person name="Li Y."/>
        </authorList>
    </citation>
    <scope>NUCLEOTIDE SEQUENCE [LARGE SCALE GENOMIC DNA]</scope>
    <source>
        <strain evidence="3">3d-2-2</strain>
    </source>
</reference>
<keyword evidence="1" id="KW-0479">Metal-binding</keyword>
<protein>
    <recommendedName>
        <fullName evidence="1">Ubiquinone biosynthesis protein UbiV</fullName>
    </recommendedName>
</protein>
<keyword evidence="3" id="KW-1185">Reference proteome</keyword>
<comment type="cofactor">
    <cofactor evidence="1">
        <name>[4Fe-4S] cluster</name>
        <dbReference type="ChEBI" id="CHEBI:49883"/>
    </cofactor>
</comment>
<dbReference type="InterPro" id="IPR043693">
    <property type="entry name" value="UbiV"/>
</dbReference>
<name>A0A2V1JUV4_9BURK</name>
<dbReference type="GO" id="GO:0006744">
    <property type="term" value="P:ubiquinone biosynthetic process"/>
    <property type="evidence" value="ECO:0007669"/>
    <property type="project" value="UniProtKB-UniRule"/>
</dbReference>
<evidence type="ECO:0000313" key="3">
    <source>
        <dbReference type="Proteomes" id="UP000245212"/>
    </source>
</evidence>
<keyword evidence="1" id="KW-0004">4Fe-4S</keyword>
<dbReference type="AlphaFoldDB" id="A0A2V1JUV4"/>
<feature type="binding site" evidence="1">
    <location>
        <position position="41"/>
    </location>
    <ligand>
        <name>[4Fe-4S] cluster</name>
        <dbReference type="ChEBI" id="CHEBI:49883"/>
    </ligand>
</feature>
<dbReference type="GO" id="GO:0046872">
    <property type="term" value="F:metal ion binding"/>
    <property type="evidence" value="ECO:0007669"/>
    <property type="project" value="UniProtKB-KW"/>
</dbReference>
<comment type="caution">
    <text evidence="2">The sequence shown here is derived from an EMBL/GenBank/DDBJ whole genome shotgun (WGS) entry which is preliminary data.</text>
</comment>
<dbReference type="Pfam" id="PF01136">
    <property type="entry name" value="Peptidase_U32"/>
    <property type="match status" value="1"/>
</dbReference>
<dbReference type="GO" id="GO:0051539">
    <property type="term" value="F:4 iron, 4 sulfur cluster binding"/>
    <property type="evidence" value="ECO:0007669"/>
    <property type="project" value="UniProtKB-UniRule"/>
</dbReference>
<keyword evidence="1" id="KW-0831">Ubiquinone biosynthesis</keyword>
<comment type="subunit">
    <text evidence="1">Forms a heterodimer with UbiU.</text>
</comment>
<feature type="binding site" evidence="1">
    <location>
        <position position="175"/>
    </location>
    <ligand>
        <name>[4Fe-4S] cluster</name>
        <dbReference type="ChEBI" id="CHEBI:49883"/>
    </ligand>
</feature>
<dbReference type="EMBL" id="QETA01000006">
    <property type="protein sequence ID" value="PWF21864.1"/>
    <property type="molecule type" value="Genomic_DNA"/>
</dbReference>
<dbReference type="NCBIfam" id="NF011991">
    <property type="entry name" value="PRK15447.1"/>
    <property type="match status" value="1"/>
</dbReference>
<dbReference type="InterPro" id="IPR001539">
    <property type="entry name" value="Peptidase_U32"/>
</dbReference>
<proteinExistence type="inferred from homology"/>
<evidence type="ECO:0000256" key="1">
    <source>
        <dbReference type="HAMAP-Rule" id="MF_02233"/>
    </source>
</evidence>